<protein>
    <recommendedName>
        <fullName evidence="3">DUF4145 domain-containing protein</fullName>
    </recommendedName>
</protein>
<proteinExistence type="predicted"/>
<evidence type="ECO:0000313" key="2">
    <source>
        <dbReference type="Proteomes" id="UP000263642"/>
    </source>
</evidence>
<organism evidence="1 2">
    <name type="scientific">Gimesia maris</name>
    <dbReference type="NCBI Taxonomy" id="122"/>
    <lineage>
        <taxon>Bacteria</taxon>
        <taxon>Pseudomonadati</taxon>
        <taxon>Planctomycetota</taxon>
        <taxon>Planctomycetia</taxon>
        <taxon>Planctomycetales</taxon>
        <taxon>Planctomycetaceae</taxon>
        <taxon>Gimesia</taxon>
    </lineage>
</organism>
<accession>A0A3D3QZI8</accession>
<reference evidence="1 2" key="1">
    <citation type="journal article" date="2018" name="Nat. Biotechnol.">
        <title>A standardized bacterial taxonomy based on genome phylogeny substantially revises the tree of life.</title>
        <authorList>
            <person name="Parks D.H."/>
            <person name="Chuvochina M."/>
            <person name="Waite D.W."/>
            <person name="Rinke C."/>
            <person name="Skarshewski A."/>
            <person name="Chaumeil P.A."/>
            <person name="Hugenholtz P."/>
        </authorList>
    </citation>
    <scope>NUCLEOTIDE SEQUENCE [LARGE SCALE GENOMIC DNA]</scope>
    <source>
        <strain evidence="1">UBA9375</strain>
    </source>
</reference>
<evidence type="ECO:0000313" key="1">
    <source>
        <dbReference type="EMBL" id="HCO21766.1"/>
    </source>
</evidence>
<sequence length="275" mass="31883">MKRYRVLNVDFDTRATLLSQEIQDSWEPKVRELWHNNKTQISEGLLCEFGPVGGEQKIVNFKDMGAAPWSIIGFHNKFMRQLRHAFVIGSYYPSLTAACALGERVLNQLMIHLRDNFKATPEYKKVYRKNSFDKWEIPIDTLESWGVLLPDVVTGFRELKEMRNKSLHFNPETDTNDRELALAAIKKLTEIIEGQFAGGGKQPWFIEGTKGASFIKQSHEAIPFVHHLVLQNCRLVGHLHKLEHTHSGNWIVHDDHDYEEREISDGEFTELWNSR</sequence>
<gene>
    <name evidence="1" type="ORF">DIT97_01360</name>
</gene>
<name>A0A3D3QZI8_9PLAN</name>
<dbReference type="Proteomes" id="UP000263642">
    <property type="component" value="Unassembled WGS sequence"/>
</dbReference>
<evidence type="ECO:0008006" key="3">
    <source>
        <dbReference type="Google" id="ProtNLM"/>
    </source>
</evidence>
<dbReference type="EMBL" id="DQAY01000010">
    <property type="protein sequence ID" value="HCO21766.1"/>
    <property type="molecule type" value="Genomic_DNA"/>
</dbReference>
<comment type="caution">
    <text evidence="1">The sequence shown here is derived from an EMBL/GenBank/DDBJ whole genome shotgun (WGS) entry which is preliminary data.</text>
</comment>
<dbReference type="AlphaFoldDB" id="A0A3D3QZI8"/>